<evidence type="ECO:0000313" key="2">
    <source>
        <dbReference type="Proteomes" id="UP001157422"/>
    </source>
</evidence>
<dbReference type="KEGG" id="vg:80544367"/>
<keyword evidence="2" id="KW-1185">Reference proteome</keyword>
<name>A0AAX3A6K7_9RHAB</name>
<dbReference type="EMBL" id="OK086698">
    <property type="protein sequence ID" value="UNP42118.1"/>
    <property type="molecule type" value="Viral_cRNA"/>
</dbReference>
<dbReference type="RefSeq" id="YP_010805466.1">
    <property type="nucleotide sequence ID" value="NC_077154.1"/>
</dbReference>
<sequence>MERHEIGKMIPYNLKKMQETITDEVFDDDIEVGEIEVPKSESTGFLIQNPLSLEEDTSITSEHSDWADQIEEFNKSLKEFETKRTNLICNLTNPKQANERDSNIKQGKTDRNIRRLSFSDYNNVGIWDGRLTIHTEDLDNEMFKINAILSMFGLHENQDYTLHICADNINIIKLDHNSGKSRCDWYNQIDVVKAKKETEYPTIVPATKSTKEEVQLSKRDVKLVEQSKAEACDPEILGYIKRLNEGIICEGYRGKKVKITKATINYKEEDLKHLYFDTNPRLQDFIVAIAKHNKLYNKLTKIIKWDNIS</sequence>
<reference evidence="1 2" key="1">
    <citation type="journal article" date="2022" name="Infect. Genet. Evol.">
        <title>Identification of two novel ephemeroviruses in pigs infected by classical swine fever virus.</title>
        <authorList>
            <person name="Wu Q."/>
            <person name="Yang Z."/>
            <person name="Lu Z."/>
            <person name="Mi S."/>
            <person name="Feng Y."/>
            <person name="He B."/>
            <person name="Zhu G."/>
            <person name="Gong W."/>
            <person name="Tu C."/>
        </authorList>
    </citation>
    <scope>NUCLEOTIDE SEQUENCE [LARGE SCALE GENOMIC DNA]</scope>
    <source>
        <strain evidence="1">GDMM7</strain>
    </source>
</reference>
<proteinExistence type="predicted"/>
<dbReference type="GeneID" id="80544367"/>
<accession>A0AAX3A6K7</accession>
<dbReference type="Proteomes" id="UP001157422">
    <property type="component" value="Segment"/>
</dbReference>
<protein>
    <submittedName>
        <fullName evidence="1">Polymerase associated protein</fullName>
    </submittedName>
</protein>
<evidence type="ECO:0000313" key="1">
    <source>
        <dbReference type="EMBL" id="UNP42118.1"/>
    </source>
</evidence>
<organism evidence="1 2">
    <name type="scientific">Porcine ephemerovirus 2</name>
    <dbReference type="NCBI Taxonomy" id="2928257"/>
    <lineage>
        <taxon>Viruses</taxon>
        <taxon>Riboviria</taxon>
        <taxon>Orthornavirae</taxon>
        <taxon>Negarnaviricota</taxon>
        <taxon>Haploviricotina</taxon>
        <taxon>Monjiviricetes</taxon>
        <taxon>Mononegavirales</taxon>
        <taxon>Rhabdoviridae</taxon>
        <taxon>Alpharhabdovirinae</taxon>
        <taxon>Ephemerovirus</taxon>
        <taxon>Ephemerovirus guangdong</taxon>
    </lineage>
</organism>